<accession>A0AAE4ZE57</accession>
<reference evidence="3" key="2">
    <citation type="journal article" date="2020" name="Environ. Microbiol.">
        <title>The novel and transferable erm(51) gene confers Macrolides, Lincosamides, and Streptogramins B (MLSB) resistance to clonal Rhodococcus equi in the environment.</title>
        <authorList>
            <person name="Huber L."/>
            <person name="Giguere S."/>
            <person name="Slovis N.M."/>
            <person name="Alvarez-Narvaez S."/>
            <person name="Hart K.A."/>
            <person name="Greiter M."/>
            <person name="Morris E.R.A."/>
            <person name="Cohen N.D."/>
        </authorList>
    </citation>
    <scope>NUCLEOTIDE SEQUENCE</scope>
    <source>
        <strain evidence="3">Lh_141_1</strain>
    </source>
</reference>
<name>A0AAE4ZE57_RHOHA</name>
<dbReference type="AlphaFoldDB" id="A0AAE4ZE57"/>
<proteinExistence type="predicted"/>
<protein>
    <submittedName>
        <fullName evidence="3">Uncharacterized protein</fullName>
    </submittedName>
</protein>
<evidence type="ECO:0000313" key="3">
    <source>
        <dbReference type="EMBL" id="NKS25546.1"/>
    </source>
</evidence>
<evidence type="ECO:0000256" key="1">
    <source>
        <dbReference type="SAM" id="MobiDB-lite"/>
    </source>
</evidence>
<gene>
    <name evidence="2" type="ORF">GS453_09890</name>
    <name evidence="3" type="ORF">GS505_06730</name>
</gene>
<dbReference type="EMBL" id="WUYZ01000001">
    <property type="protein sequence ID" value="NKS25546.1"/>
    <property type="molecule type" value="Genomic_DNA"/>
</dbReference>
<dbReference type="RefSeq" id="WP_005516020.1">
    <property type="nucleotide sequence ID" value="NZ_AP024189.1"/>
</dbReference>
<dbReference type="Proteomes" id="UP000738270">
    <property type="component" value="Unassembled WGS sequence"/>
</dbReference>
<dbReference type="Proteomes" id="UP000605618">
    <property type="component" value="Unassembled WGS sequence"/>
</dbReference>
<evidence type="ECO:0000313" key="2">
    <source>
        <dbReference type="EMBL" id="MBM4627186.1"/>
    </source>
</evidence>
<organism evidence="3 4">
    <name type="scientific">Rhodococcus hoagii</name>
    <name type="common">Corynebacterium equii</name>
    <dbReference type="NCBI Taxonomy" id="43767"/>
    <lineage>
        <taxon>Bacteria</taxon>
        <taxon>Bacillati</taxon>
        <taxon>Actinomycetota</taxon>
        <taxon>Actinomycetes</taxon>
        <taxon>Mycobacteriales</taxon>
        <taxon>Nocardiaceae</taxon>
        <taxon>Prescottella</taxon>
    </lineage>
</organism>
<comment type="caution">
    <text evidence="3">The sequence shown here is derived from an EMBL/GenBank/DDBJ whole genome shotgun (WGS) entry which is preliminary data.</text>
</comment>
<reference evidence="2" key="1">
    <citation type="submission" date="2019-11" db="EMBL/GenBank/DDBJ databases">
        <title>Spread of Macrolides and rifampicin resistant Rhodococcus equi in clinical isolates in the USA.</title>
        <authorList>
            <person name="Alvarez-Narvaez S."/>
            <person name="Huber L."/>
            <person name="Cohen N.D."/>
            <person name="Slovis N."/>
            <person name="Greiter M."/>
            <person name="Giguere S."/>
            <person name="Hart K."/>
        </authorList>
    </citation>
    <scope>NUCLEOTIDE SEQUENCE</scope>
    <source>
        <strain evidence="2">Lh_38</strain>
    </source>
</reference>
<feature type="region of interest" description="Disordered" evidence="1">
    <location>
        <begin position="38"/>
        <end position="58"/>
    </location>
</feature>
<dbReference type="EMBL" id="WUXD01000002">
    <property type="protein sequence ID" value="MBM4627186.1"/>
    <property type="molecule type" value="Genomic_DNA"/>
</dbReference>
<evidence type="ECO:0000313" key="4">
    <source>
        <dbReference type="Proteomes" id="UP000605618"/>
    </source>
</evidence>
<sequence length="168" mass="19134">MNDADQRSVCTAPGPVPSGSSRFFVLWVRARRHREQRKFSFPEQKESAMSASKSTDPVHDRRFDDAVHALSILTHRPTKIVCFQSESAVRVDFAFRRHVLATHSFDAAGEDSWQVQFRDHRHDPECVLARAQRFWLIDAFDAVITELDRTDQWVESAARLAGLRAGAA</sequence>